<dbReference type="PANTHER" id="PTHR31286">
    <property type="entry name" value="GLYCINE-RICH CELL WALL STRUCTURAL PROTEIN 1.8-LIKE"/>
    <property type="match status" value="1"/>
</dbReference>
<gene>
    <name evidence="3" type="ORF">CR513_10411</name>
</gene>
<keyword evidence="2" id="KW-0732">Signal</keyword>
<protein>
    <recommendedName>
        <fullName evidence="5">DUF4283 domain-containing protein</fullName>
    </recommendedName>
</protein>
<dbReference type="OrthoDB" id="1001863at2759"/>
<feature type="signal peptide" evidence="2">
    <location>
        <begin position="1"/>
        <end position="15"/>
    </location>
</feature>
<evidence type="ECO:0000313" key="4">
    <source>
        <dbReference type="Proteomes" id="UP000257109"/>
    </source>
</evidence>
<feature type="non-terminal residue" evidence="3">
    <location>
        <position position="1"/>
    </location>
</feature>
<comment type="caution">
    <text evidence="3">The sequence shown here is derived from an EMBL/GenBank/DDBJ whole genome shotgun (WGS) entry which is preliminary data.</text>
</comment>
<dbReference type="Proteomes" id="UP000257109">
    <property type="component" value="Unassembled WGS sequence"/>
</dbReference>
<proteinExistence type="predicted"/>
<evidence type="ECO:0000256" key="1">
    <source>
        <dbReference type="SAM" id="MobiDB-lite"/>
    </source>
</evidence>
<sequence length="178" mass="20513">MLYWSLNYFLSLCVGANVKTNFFPFEDEFKRVAVWVHILRLPVEFYKSILNKIGNTIESTIQIDDYSMVLIDATPSRAKFVRVCVEVDLRKILISNFSLHHKVYNVEYGGLHVVEQEDPFGQWMLVQHKPRKKVGYQKDKKNNALDVGKQRSPDEATLAVERNSLDGAMDVDREGCNA</sequence>
<feature type="region of interest" description="Disordered" evidence="1">
    <location>
        <begin position="137"/>
        <end position="178"/>
    </location>
</feature>
<feature type="compositionally biased region" description="Basic and acidic residues" evidence="1">
    <location>
        <begin position="137"/>
        <end position="154"/>
    </location>
</feature>
<dbReference type="EMBL" id="QJKJ01001824">
    <property type="protein sequence ID" value="RDY05713.1"/>
    <property type="molecule type" value="Genomic_DNA"/>
</dbReference>
<dbReference type="PANTHER" id="PTHR31286:SF99">
    <property type="entry name" value="DUF4283 DOMAIN-CONTAINING PROTEIN"/>
    <property type="match status" value="1"/>
</dbReference>
<evidence type="ECO:0008006" key="5">
    <source>
        <dbReference type="Google" id="ProtNLM"/>
    </source>
</evidence>
<name>A0A371HSG5_MUCPR</name>
<reference evidence="3" key="1">
    <citation type="submission" date="2018-05" db="EMBL/GenBank/DDBJ databases">
        <title>Draft genome of Mucuna pruriens seed.</title>
        <authorList>
            <person name="Nnadi N.E."/>
            <person name="Vos R."/>
            <person name="Hasami M.H."/>
            <person name="Devisetty U.K."/>
            <person name="Aguiy J.C."/>
        </authorList>
    </citation>
    <scope>NUCLEOTIDE SEQUENCE [LARGE SCALE GENOMIC DNA]</scope>
    <source>
        <strain evidence="3">JCA_2017</strain>
    </source>
</reference>
<accession>A0A371HSG5</accession>
<dbReference type="AlphaFoldDB" id="A0A371HSG5"/>
<feature type="chain" id="PRO_5016828477" description="DUF4283 domain-containing protein" evidence="2">
    <location>
        <begin position="16"/>
        <end position="178"/>
    </location>
</feature>
<evidence type="ECO:0000256" key="2">
    <source>
        <dbReference type="SAM" id="SignalP"/>
    </source>
</evidence>
<dbReference type="InterPro" id="IPR040256">
    <property type="entry name" value="At4g02000-like"/>
</dbReference>
<organism evidence="3 4">
    <name type="scientific">Mucuna pruriens</name>
    <name type="common">Velvet bean</name>
    <name type="synonym">Dolichos pruriens</name>
    <dbReference type="NCBI Taxonomy" id="157652"/>
    <lineage>
        <taxon>Eukaryota</taxon>
        <taxon>Viridiplantae</taxon>
        <taxon>Streptophyta</taxon>
        <taxon>Embryophyta</taxon>
        <taxon>Tracheophyta</taxon>
        <taxon>Spermatophyta</taxon>
        <taxon>Magnoliopsida</taxon>
        <taxon>eudicotyledons</taxon>
        <taxon>Gunneridae</taxon>
        <taxon>Pentapetalae</taxon>
        <taxon>rosids</taxon>
        <taxon>fabids</taxon>
        <taxon>Fabales</taxon>
        <taxon>Fabaceae</taxon>
        <taxon>Papilionoideae</taxon>
        <taxon>50 kb inversion clade</taxon>
        <taxon>NPAAA clade</taxon>
        <taxon>indigoferoid/millettioid clade</taxon>
        <taxon>Phaseoleae</taxon>
        <taxon>Mucuna</taxon>
    </lineage>
</organism>
<keyword evidence="4" id="KW-1185">Reference proteome</keyword>
<evidence type="ECO:0000313" key="3">
    <source>
        <dbReference type="EMBL" id="RDY05713.1"/>
    </source>
</evidence>